<gene>
    <name evidence="2" type="ORF">GA0070604_4717</name>
</gene>
<dbReference type="AlphaFoldDB" id="A0A1C6V7K3"/>
<dbReference type="InterPro" id="IPR011008">
    <property type="entry name" value="Dimeric_a/b-barrel"/>
</dbReference>
<evidence type="ECO:0000313" key="2">
    <source>
        <dbReference type="EMBL" id="SCL62321.1"/>
    </source>
</evidence>
<keyword evidence="2" id="KW-0560">Oxidoreductase</keyword>
<dbReference type="RefSeq" id="WP_244162057.1">
    <property type="nucleotide sequence ID" value="NZ_FMHY01000002.1"/>
</dbReference>
<protein>
    <submittedName>
        <fullName evidence="2">Quinol monooxygenase YgiN</fullName>
    </submittedName>
</protein>
<dbReference type="EMBL" id="FMHY01000002">
    <property type="protein sequence ID" value="SCL62321.1"/>
    <property type="molecule type" value="Genomic_DNA"/>
</dbReference>
<keyword evidence="2" id="KW-0503">Monooxygenase</keyword>
<evidence type="ECO:0000313" key="3">
    <source>
        <dbReference type="Proteomes" id="UP000199696"/>
    </source>
</evidence>
<dbReference type="Pfam" id="PF03992">
    <property type="entry name" value="ABM"/>
    <property type="match status" value="1"/>
</dbReference>
<dbReference type="STRING" id="227316.GA0070604_4717"/>
<name>A0A1C6V7K3_9ACTN</name>
<dbReference type="Proteomes" id="UP000199696">
    <property type="component" value="Unassembled WGS sequence"/>
</dbReference>
<reference evidence="3" key="1">
    <citation type="submission" date="2016-06" db="EMBL/GenBank/DDBJ databases">
        <authorList>
            <person name="Varghese N."/>
            <person name="Submissions Spin"/>
        </authorList>
    </citation>
    <scope>NUCLEOTIDE SEQUENCE [LARGE SCALE GENOMIC DNA]</scope>
    <source>
        <strain evidence="3">DSM 44814</strain>
    </source>
</reference>
<organism evidence="2 3">
    <name type="scientific">Micromonospora eburnea</name>
    <dbReference type="NCBI Taxonomy" id="227316"/>
    <lineage>
        <taxon>Bacteria</taxon>
        <taxon>Bacillati</taxon>
        <taxon>Actinomycetota</taxon>
        <taxon>Actinomycetes</taxon>
        <taxon>Micromonosporales</taxon>
        <taxon>Micromonosporaceae</taxon>
        <taxon>Micromonospora</taxon>
    </lineage>
</organism>
<dbReference type="InterPro" id="IPR007138">
    <property type="entry name" value="ABM_dom"/>
</dbReference>
<dbReference type="SUPFAM" id="SSF54909">
    <property type="entry name" value="Dimeric alpha+beta barrel"/>
    <property type="match status" value="1"/>
</dbReference>
<dbReference type="PROSITE" id="PS51725">
    <property type="entry name" value="ABM"/>
    <property type="match status" value="1"/>
</dbReference>
<sequence>MITHRSRCGLVGMIVEYIRYRVPAERQAEFVPAYARAARALDAAPECEGYELSRCVEDPAAYVLRIRWTSAEGHLRGFRTGPHFPAFFREIRPYVNDIEEMRHYTPTEVTATP</sequence>
<proteinExistence type="predicted"/>
<dbReference type="Gene3D" id="3.30.70.100">
    <property type="match status" value="1"/>
</dbReference>
<evidence type="ECO:0000259" key="1">
    <source>
        <dbReference type="PROSITE" id="PS51725"/>
    </source>
</evidence>
<dbReference type="GO" id="GO:0004497">
    <property type="term" value="F:monooxygenase activity"/>
    <property type="evidence" value="ECO:0007669"/>
    <property type="project" value="UniProtKB-KW"/>
</dbReference>
<keyword evidence="3" id="KW-1185">Reference proteome</keyword>
<accession>A0A1C6V7K3</accession>
<feature type="domain" description="ABM" evidence="1">
    <location>
        <begin position="14"/>
        <end position="104"/>
    </location>
</feature>